<comment type="function">
    <text evidence="9 10">Fluoride-specific ion channel. Important for reducing fluoride concentration in the cell, thus reducing its toxicity.</text>
</comment>
<comment type="subcellular location">
    <subcellularLocation>
        <location evidence="1 10">Cell membrane</location>
        <topology evidence="1 10">Multi-pass membrane protein</topology>
    </subcellularLocation>
</comment>
<feature type="binding site" evidence="10">
    <location>
        <position position="72"/>
    </location>
    <ligand>
        <name>Na(+)</name>
        <dbReference type="ChEBI" id="CHEBI:29101"/>
        <note>structural</note>
    </ligand>
</feature>
<evidence type="ECO:0000256" key="2">
    <source>
        <dbReference type="ARBA" id="ARBA00022475"/>
    </source>
</evidence>
<feature type="transmembrane region" description="Helical" evidence="10">
    <location>
        <begin position="30"/>
        <end position="49"/>
    </location>
</feature>
<feature type="binding site" evidence="10">
    <location>
        <position position="75"/>
    </location>
    <ligand>
        <name>Na(+)</name>
        <dbReference type="ChEBI" id="CHEBI:29101"/>
        <note>structural</note>
    </ligand>
</feature>
<accession>A0ABW4LMC8</accession>
<evidence type="ECO:0000256" key="6">
    <source>
        <dbReference type="ARBA" id="ARBA00023303"/>
    </source>
</evidence>
<dbReference type="InterPro" id="IPR003691">
    <property type="entry name" value="FluC"/>
</dbReference>
<name>A0ABW4LMC8_9BACI</name>
<evidence type="ECO:0000256" key="8">
    <source>
        <dbReference type="ARBA" id="ARBA00035585"/>
    </source>
</evidence>
<reference evidence="12" key="1">
    <citation type="journal article" date="2019" name="Int. J. Syst. Evol. Microbiol.">
        <title>The Global Catalogue of Microorganisms (GCM) 10K type strain sequencing project: providing services to taxonomists for standard genome sequencing and annotation.</title>
        <authorList>
            <consortium name="The Broad Institute Genomics Platform"/>
            <consortium name="The Broad Institute Genome Sequencing Center for Infectious Disease"/>
            <person name="Wu L."/>
            <person name="Ma J."/>
        </authorList>
    </citation>
    <scope>NUCLEOTIDE SEQUENCE [LARGE SCALE GENOMIC DNA]</scope>
    <source>
        <strain evidence="12">CCUG 49339</strain>
    </source>
</reference>
<gene>
    <name evidence="10" type="primary">fluC</name>
    <name evidence="10" type="synonym">crcB</name>
    <name evidence="11" type="ORF">ACFSCX_03450</name>
</gene>
<dbReference type="PANTHER" id="PTHR28259">
    <property type="entry name" value="FLUORIDE EXPORT PROTEIN 1-RELATED"/>
    <property type="match status" value="1"/>
</dbReference>
<sequence length="132" mass="14634">MRKRELIFVGVGGFLGTGMRYLLGKWMSDFHPIGTLLANLIGCLLIGFLASATVQTRNRRWTWLLFGTGFCGGFTTMSTLTSELVYTGVARGLFYSAMYLMVTLVGGLLLTWCGYELHSLWNKRSSKEGEGS</sequence>
<feature type="transmembrane region" description="Helical" evidence="10">
    <location>
        <begin position="93"/>
        <end position="115"/>
    </location>
</feature>
<keyword evidence="10" id="KW-0479">Metal-binding</keyword>
<keyword evidence="2 10" id="KW-1003">Cell membrane</keyword>
<dbReference type="Proteomes" id="UP001597214">
    <property type="component" value="Unassembled WGS sequence"/>
</dbReference>
<evidence type="ECO:0000256" key="10">
    <source>
        <dbReference type="HAMAP-Rule" id="MF_00454"/>
    </source>
</evidence>
<evidence type="ECO:0000256" key="1">
    <source>
        <dbReference type="ARBA" id="ARBA00004651"/>
    </source>
</evidence>
<proteinExistence type="inferred from homology"/>
<protein>
    <recommendedName>
        <fullName evidence="10">Fluoride-specific ion channel FluC</fullName>
    </recommendedName>
</protein>
<keyword evidence="10" id="KW-0813">Transport</keyword>
<keyword evidence="10" id="KW-0915">Sodium</keyword>
<evidence type="ECO:0000256" key="7">
    <source>
        <dbReference type="ARBA" id="ARBA00035120"/>
    </source>
</evidence>
<keyword evidence="10" id="KW-0406">Ion transport</keyword>
<dbReference type="PANTHER" id="PTHR28259:SF1">
    <property type="entry name" value="FLUORIDE EXPORT PROTEIN 1-RELATED"/>
    <property type="match status" value="1"/>
</dbReference>
<evidence type="ECO:0000313" key="11">
    <source>
        <dbReference type="EMBL" id="MFD1735611.1"/>
    </source>
</evidence>
<dbReference type="EMBL" id="JBHUEM010000003">
    <property type="protein sequence ID" value="MFD1735611.1"/>
    <property type="molecule type" value="Genomic_DNA"/>
</dbReference>
<keyword evidence="4 10" id="KW-1133">Transmembrane helix</keyword>
<keyword evidence="6 10" id="KW-0407">Ion channel</keyword>
<evidence type="ECO:0000256" key="9">
    <source>
        <dbReference type="ARBA" id="ARBA00049940"/>
    </source>
</evidence>
<comment type="catalytic activity">
    <reaction evidence="8">
        <text>fluoride(in) = fluoride(out)</text>
        <dbReference type="Rhea" id="RHEA:76159"/>
        <dbReference type="ChEBI" id="CHEBI:17051"/>
    </reaction>
    <physiologicalReaction direction="left-to-right" evidence="8">
        <dbReference type="Rhea" id="RHEA:76160"/>
    </physiologicalReaction>
</comment>
<organism evidence="11 12">
    <name type="scientific">Bacillus salitolerans</name>
    <dbReference type="NCBI Taxonomy" id="1437434"/>
    <lineage>
        <taxon>Bacteria</taxon>
        <taxon>Bacillati</taxon>
        <taxon>Bacillota</taxon>
        <taxon>Bacilli</taxon>
        <taxon>Bacillales</taxon>
        <taxon>Bacillaceae</taxon>
        <taxon>Bacillus</taxon>
    </lineage>
</organism>
<evidence type="ECO:0000313" key="12">
    <source>
        <dbReference type="Proteomes" id="UP001597214"/>
    </source>
</evidence>
<keyword evidence="5 10" id="KW-0472">Membrane</keyword>
<dbReference type="HAMAP" id="MF_00454">
    <property type="entry name" value="FluC"/>
    <property type="match status" value="1"/>
</dbReference>
<evidence type="ECO:0000256" key="4">
    <source>
        <dbReference type="ARBA" id="ARBA00022989"/>
    </source>
</evidence>
<keyword evidence="12" id="KW-1185">Reference proteome</keyword>
<comment type="similarity">
    <text evidence="7 10">Belongs to the fluoride channel Fluc/FEX (TC 1.A.43) family.</text>
</comment>
<comment type="activity regulation">
    <text evidence="10">Na(+) is not transported, but it plays an essential structural role and its presence is essential for fluoride channel function.</text>
</comment>
<feature type="transmembrane region" description="Helical" evidence="10">
    <location>
        <begin position="61"/>
        <end position="81"/>
    </location>
</feature>
<keyword evidence="3 10" id="KW-0812">Transmembrane</keyword>
<feature type="transmembrane region" description="Helical" evidence="10">
    <location>
        <begin position="7"/>
        <end position="24"/>
    </location>
</feature>
<evidence type="ECO:0000256" key="5">
    <source>
        <dbReference type="ARBA" id="ARBA00023136"/>
    </source>
</evidence>
<dbReference type="RefSeq" id="WP_377926711.1">
    <property type="nucleotide sequence ID" value="NZ_JBHUEM010000003.1"/>
</dbReference>
<dbReference type="Pfam" id="PF02537">
    <property type="entry name" value="CRCB"/>
    <property type="match status" value="1"/>
</dbReference>
<evidence type="ECO:0000256" key="3">
    <source>
        <dbReference type="ARBA" id="ARBA00022692"/>
    </source>
</evidence>
<comment type="caution">
    <text evidence="11">The sequence shown here is derived from an EMBL/GenBank/DDBJ whole genome shotgun (WGS) entry which is preliminary data.</text>
</comment>